<evidence type="ECO:0000313" key="2">
    <source>
        <dbReference type="EMBL" id="RJE25181.1"/>
    </source>
</evidence>
<dbReference type="EMBL" id="MVGC01000055">
    <property type="protein sequence ID" value="RJE25181.1"/>
    <property type="molecule type" value="Genomic_DNA"/>
</dbReference>
<keyword evidence="3" id="KW-1185">Reference proteome</keyword>
<feature type="chain" id="PRO_5017482664" description="Hydrophobin" evidence="1">
    <location>
        <begin position="21"/>
        <end position="142"/>
    </location>
</feature>
<name>A0A3A3A759_9EURO</name>
<keyword evidence="1" id="KW-0732">Signal</keyword>
<evidence type="ECO:0000313" key="3">
    <source>
        <dbReference type="Proteomes" id="UP000266188"/>
    </source>
</evidence>
<dbReference type="OrthoDB" id="4292214at2759"/>
<comment type="caution">
    <text evidence="2">The sequence shown here is derived from an EMBL/GenBank/DDBJ whole genome shotgun (WGS) entry which is preliminary data.</text>
</comment>
<evidence type="ECO:0000256" key="1">
    <source>
        <dbReference type="SAM" id="SignalP"/>
    </source>
</evidence>
<dbReference type="AlphaFoldDB" id="A0A3A3A759"/>
<dbReference type="Proteomes" id="UP000266188">
    <property type="component" value="Unassembled WGS sequence"/>
</dbReference>
<accession>A0A3A3A759</accession>
<proteinExistence type="predicted"/>
<gene>
    <name evidence="2" type="ORF">PHISCL_02455</name>
</gene>
<evidence type="ECO:0008006" key="4">
    <source>
        <dbReference type="Google" id="ProtNLM"/>
    </source>
</evidence>
<feature type="signal peptide" evidence="1">
    <location>
        <begin position="1"/>
        <end position="20"/>
    </location>
</feature>
<organism evidence="2 3">
    <name type="scientific">Aspergillus sclerotialis</name>
    <dbReference type="NCBI Taxonomy" id="2070753"/>
    <lineage>
        <taxon>Eukaryota</taxon>
        <taxon>Fungi</taxon>
        <taxon>Dikarya</taxon>
        <taxon>Ascomycota</taxon>
        <taxon>Pezizomycotina</taxon>
        <taxon>Eurotiomycetes</taxon>
        <taxon>Eurotiomycetidae</taxon>
        <taxon>Eurotiales</taxon>
        <taxon>Aspergillaceae</taxon>
        <taxon>Aspergillus</taxon>
        <taxon>Aspergillus subgen. Polypaecilum</taxon>
    </lineage>
</organism>
<sequence>MAPLKLTTTVLTLLTTLATAEIIPSASFSKVLLPSSSSATPSATPSLHPNECLAGHTKQCCTSLREPTKEITDGLGQIVPWLKGVKINSLAGFGCTPLMDGIPCGGEVMCCKEPYSGDLAGTLKLCLPPGQDAPDAGPLSGV</sequence>
<reference evidence="3" key="1">
    <citation type="submission" date="2017-02" db="EMBL/GenBank/DDBJ databases">
        <authorList>
            <person name="Tafer H."/>
            <person name="Lopandic K."/>
        </authorList>
    </citation>
    <scope>NUCLEOTIDE SEQUENCE [LARGE SCALE GENOMIC DNA]</scope>
    <source>
        <strain evidence="3">CBS 366.77</strain>
    </source>
</reference>
<protein>
    <recommendedName>
        <fullName evidence="4">Hydrophobin</fullName>
    </recommendedName>
</protein>